<dbReference type="Proteomes" id="UP000051813">
    <property type="component" value="Unassembled WGS sequence"/>
</dbReference>
<sequence>MMLRHFKQLKVSTSITMIWVLFIGLLVSAILPAARTNAETTSPTIAGSNIQLILTASNLEQQVDWQMKFKANDQLTATRFKIEAANQKVTEIKQADQVIKADTNGYFELTKDKLQDVTFNAPLNQELKLMIDSKIGSASTFTKEGEGTYTIATTTNGVAYQVKADSQTESSTEADSASSNSVADINQQVEQSSKSSVSSITSSSSSTTSSSESASSSELSSSQRQVSDTVTSTASTSDKAAKESSQSSSPQTKTTSQKMTRGTATGTGATVIPEGAITLGDVFAKPNQQGEGGSVTTGAIVTNTINDPNINGGLPYDEITFGGQHTRSSIFANVKLDFNQSFSNRTYVNFGTGGADGFAFIMQNDPGGSSVNGRVHQGGTQAITVAYNDSDGQNLGVAGGGSMKSGYEAYRYAIQNSFAVGFDFYENKDTGSDGAAYDLNSDPKPPHMAYVFPGQSGSYSKVPGLFNTRAILKHNATIGLDGAISSRITDNTWYEFLFDYNASTQIFSYRLRNPVTNATTTPVSISYAALAGPLNLAGNNKRAYWGFSSSNGSSTGKTKIAFSELPDKTKLSLANDVLKTSDSQSVIVSQTDTTKAKYLNVDDTGKLVGDFKYTTGDKNLVWDSLKFKVDASVIDLKSLKNVKATIDGVELTGLSMTAAADGTITVTTATKPVLKSGSEVKITLDFKPLSTLTTDTLTSFTSQLTLHQQDDPTIVRNITGTSVYFWIRKMADVKLSWPVGASEAQPTDTTVVKDHPQITLDKVPTADYSAPVFYYKSTKVPFAIKVTENNQQVGSIIRPSVDGAADWHNKYSSLTLPRTNLTWGIHQFKLSAYNVDANNQPVGDVLDTITLTIAVDGTVAMEVTTGNATNSLLWTGRKVGQSKGLLNRDADNSIGLTVTDNRLNKTSGWHVTAIQSGTSDQFALQWRDSTTANSTDMTKPINVFSSTSGETIQKKTWTYDAGVLLNSPNYLSVGQYDNQGTGKYHNPVTVQWTLNDTVDPV</sequence>
<feature type="region of interest" description="Disordered" evidence="1">
    <location>
        <begin position="164"/>
        <end position="272"/>
    </location>
</feature>
<accession>A0A0R2BMN8</accession>
<dbReference type="AlphaFoldDB" id="A0A0R2BMN8"/>
<feature type="compositionally biased region" description="Low complexity" evidence="1">
    <location>
        <begin position="165"/>
        <end position="270"/>
    </location>
</feature>
<gene>
    <name evidence="2" type="ORF">FC84_GL000539</name>
</gene>
<comment type="caution">
    <text evidence="2">The sequence shown here is derived from an EMBL/GenBank/DDBJ whole genome shotgun (WGS) entry which is preliminary data.</text>
</comment>
<reference evidence="2 3" key="1">
    <citation type="journal article" date="2015" name="Genome Announc.">
        <title>Expanding the biotechnology potential of lactobacilli through comparative genomics of 213 strains and associated genera.</title>
        <authorList>
            <person name="Sun Z."/>
            <person name="Harris H.M."/>
            <person name="McCann A."/>
            <person name="Guo C."/>
            <person name="Argimon S."/>
            <person name="Zhang W."/>
            <person name="Yang X."/>
            <person name="Jeffery I.B."/>
            <person name="Cooney J.C."/>
            <person name="Kagawa T.F."/>
            <person name="Liu W."/>
            <person name="Song Y."/>
            <person name="Salvetti E."/>
            <person name="Wrobel A."/>
            <person name="Rasinkangas P."/>
            <person name="Parkhill J."/>
            <person name="Rea M.C."/>
            <person name="O'Sullivan O."/>
            <person name="Ritari J."/>
            <person name="Douillard F.P."/>
            <person name="Paul Ross R."/>
            <person name="Yang R."/>
            <person name="Briner A.E."/>
            <person name="Felis G.E."/>
            <person name="de Vos W.M."/>
            <person name="Barrangou R."/>
            <person name="Klaenhammer T.R."/>
            <person name="Caufield P.W."/>
            <person name="Cui Y."/>
            <person name="Zhang H."/>
            <person name="O'Toole P.W."/>
        </authorList>
    </citation>
    <scope>NUCLEOTIDE SEQUENCE [LARGE SCALE GENOMIC DNA]</scope>
    <source>
        <strain evidence="2 3">DSM 20335</strain>
    </source>
</reference>
<protein>
    <submittedName>
        <fullName evidence="2">Uncharacterized protein</fullName>
    </submittedName>
</protein>
<organism evidence="2 3">
    <name type="scientific">Lapidilactobacillus dextrinicus DSM 20335</name>
    <dbReference type="NCBI Taxonomy" id="1423738"/>
    <lineage>
        <taxon>Bacteria</taxon>
        <taxon>Bacillati</taxon>
        <taxon>Bacillota</taxon>
        <taxon>Bacilli</taxon>
        <taxon>Lactobacillales</taxon>
        <taxon>Lactobacillaceae</taxon>
        <taxon>Lapidilactobacillus</taxon>
    </lineage>
</organism>
<dbReference type="Gene3D" id="2.60.120.200">
    <property type="match status" value="1"/>
</dbReference>
<dbReference type="SUPFAM" id="SSF49899">
    <property type="entry name" value="Concanavalin A-like lectins/glucanases"/>
    <property type="match status" value="1"/>
</dbReference>
<dbReference type="EMBL" id="AYYK01000001">
    <property type="protein sequence ID" value="KRM79842.1"/>
    <property type="molecule type" value="Genomic_DNA"/>
</dbReference>
<keyword evidence="3" id="KW-1185">Reference proteome</keyword>
<dbReference type="PATRIC" id="fig|1423738.3.peg.549"/>
<evidence type="ECO:0000313" key="3">
    <source>
        <dbReference type="Proteomes" id="UP000051813"/>
    </source>
</evidence>
<dbReference type="STRING" id="1423738.FC84_GL000539"/>
<dbReference type="InterPro" id="IPR013320">
    <property type="entry name" value="ConA-like_dom_sf"/>
</dbReference>
<evidence type="ECO:0000313" key="2">
    <source>
        <dbReference type="EMBL" id="KRM79842.1"/>
    </source>
</evidence>
<dbReference type="RefSeq" id="WP_151425830.1">
    <property type="nucleotide sequence ID" value="NZ_AYYK01000001.1"/>
</dbReference>
<evidence type="ECO:0000256" key="1">
    <source>
        <dbReference type="SAM" id="MobiDB-lite"/>
    </source>
</evidence>
<proteinExistence type="predicted"/>
<name>A0A0R2BMN8_9LACO</name>